<dbReference type="EMBL" id="ANNX02000045">
    <property type="protein sequence ID" value="KYC37796.1"/>
    <property type="molecule type" value="Genomic_DNA"/>
</dbReference>
<name>A0A139WZG5_9CYAN</name>
<dbReference type="InterPro" id="IPR007367">
    <property type="entry name" value="DUF433"/>
</dbReference>
<dbReference type="PANTHER" id="PTHR34849:SF3">
    <property type="entry name" value="SSR2962 PROTEIN"/>
    <property type="match status" value="1"/>
</dbReference>
<organism evidence="1 2">
    <name type="scientific">Scytonema hofmannii PCC 7110</name>
    <dbReference type="NCBI Taxonomy" id="128403"/>
    <lineage>
        <taxon>Bacteria</taxon>
        <taxon>Bacillati</taxon>
        <taxon>Cyanobacteriota</taxon>
        <taxon>Cyanophyceae</taxon>
        <taxon>Nostocales</taxon>
        <taxon>Scytonemataceae</taxon>
        <taxon>Scytonema</taxon>
    </lineage>
</organism>
<dbReference type="InterPro" id="IPR009057">
    <property type="entry name" value="Homeodomain-like_sf"/>
</dbReference>
<dbReference type="SUPFAM" id="SSF46689">
    <property type="entry name" value="Homeodomain-like"/>
    <property type="match status" value="1"/>
</dbReference>
<dbReference type="InterPro" id="IPR036388">
    <property type="entry name" value="WH-like_DNA-bd_sf"/>
</dbReference>
<sequence>MDRITVSPQVHFGKPCVAGTRITVQSVLELLNEGLSFNDIIQDYYPDLQIEDIRACLQYAIALVVAEDIYLVSA</sequence>
<reference evidence="1 2" key="1">
    <citation type="journal article" date="2013" name="Genome Biol. Evol.">
        <title>Genomes of Stigonematalean cyanobacteria (subsection V) and the evolution of oxygenic photosynthesis from prokaryotes to plastids.</title>
        <authorList>
            <person name="Dagan T."/>
            <person name="Roettger M."/>
            <person name="Stucken K."/>
            <person name="Landan G."/>
            <person name="Koch R."/>
            <person name="Major P."/>
            <person name="Gould S.B."/>
            <person name="Goremykin V.V."/>
            <person name="Rippka R."/>
            <person name="Tandeau de Marsac N."/>
            <person name="Gugger M."/>
            <person name="Lockhart P.J."/>
            <person name="Allen J.F."/>
            <person name="Brune I."/>
            <person name="Maus I."/>
            <person name="Puhler A."/>
            <person name="Martin W.F."/>
        </authorList>
    </citation>
    <scope>NUCLEOTIDE SEQUENCE [LARGE SCALE GENOMIC DNA]</scope>
    <source>
        <strain evidence="1 2">PCC 7110</strain>
    </source>
</reference>
<accession>A0A139WZG5</accession>
<keyword evidence="2" id="KW-1185">Reference proteome</keyword>
<dbReference type="AlphaFoldDB" id="A0A139WZG5"/>
<dbReference type="Proteomes" id="UP000076925">
    <property type="component" value="Unassembled WGS sequence"/>
</dbReference>
<gene>
    <name evidence="1" type="ORF">WA1_04600</name>
</gene>
<dbReference type="OrthoDB" id="427790at2"/>
<evidence type="ECO:0000313" key="2">
    <source>
        <dbReference type="Proteomes" id="UP000076925"/>
    </source>
</evidence>
<dbReference type="Gene3D" id="1.10.10.10">
    <property type="entry name" value="Winged helix-like DNA-binding domain superfamily/Winged helix DNA-binding domain"/>
    <property type="match status" value="1"/>
</dbReference>
<comment type="caution">
    <text evidence="1">The sequence shown here is derived from an EMBL/GenBank/DDBJ whole genome shotgun (WGS) entry which is preliminary data.</text>
</comment>
<dbReference type="STRING" id="128403.WA1_04600"/>
<dbReference type="PANTHER" id="PTHR34849">
    <property type="entry name" value="SSL5025 PROTEIN"/>
    <property type="match status" value="1"/>
</dbReference>
<proteinExistence type="predicted"/>
<protein>
    <submittedName>
        <fullName evidence="1">Antitoxin</fullName>
    </submittedName>
</protein>
<dbReference type="Pfam" id="PF04255">
    <property type="entry name" value="DUF433"/>
    <property type="match status" value="1"/>
</dbReference>
<evidence type="ECO:0000313" key="1">
    <source>
        <dbReference type="EMBL" id="KYC37796.1"/>
    </source>
</evidence>
<dbReference type="RefSeq" id="WP_017743229.1">
    <property type="nucleotide sequence ID" value="NZ_KQ976354.1"/>
</dbReference>